<dbReference type="PANTHER" id="PTHR45982:SF1">
    <property type="entry name" value="REGULATOR OF CHROMOSOME CONDENSATION"/>
    <property type="match status" value="1"/>
</dbReference>
<name>A0A6I6E3M3_THETI</name>
<evidence type="ECO:0000259" key="4">
    <source>
        <dbReference type="Pfam" id="PF25390"/>
    </source>
</evidence>
<protein>
    <submittedName>
        <fullName evidence="5">Uncharacterized protein</fullName>
    </submittedName>
</protein>
<dbReference type="PROSITE" id="PS00626">
    <property type="entry name" value="RCC1_2"/>
    <property type="match status" value="1"/>
</dbReference>
<dbReference type="InterPro" id="IPR009091">
    <property type="entry name" value="RCC1/BLIP-II"/>
</dbReference>
<keyword evidence="1" id="KW-0344">Guanine-nucleotide releasing factor</keyword>
<dbReference type="GO" id="GO:0005737">
    <property type="term" value="C:cytoplasm"/>
    <property type="evidence" value="ECO:0007669"/>
    <property type="project" value="TreeGrafter"/>
</dbReference>
<proteinExistence type="predicted"/>
<keyword evidence="6" id="KW-1185">Reference proteome</keyword>
<evidence type="ECO:0000313" key="6">
    <source>
        <dbReference type="Proteomes" id="UP000426424"/>
    </source>
</evidence>
<reference evidence="5 6" key="1">
    <citation type="submission" date="2019-12" db="EMBL/GenBank/DDBJ databases">
        <title>The complete genome of the thermophilic, anoxygenic phototrophic gammaproteobacterium Thermochromatium tepidum.</title>
        <authorList>
            <person name="Sattley W.M."/>
            <person name="Swingley W.D."/>
            <person name="Burchell B.M."/>
            <person name="Gurbani S.A."/>
            <person name="Kujawa C.M."/>
            <person name="Nuccio D.A."/>
            <person name="Schladweiler J."/>
            <person name="Shaffer K.N."/>
            <person name="Stokes L.M."/>
            <person name="Touchman J.W."/>
            <person name="Blankenship R.E."/>
            <person name="Madigan M.T."/>
        </authorList>
    </citation>
    <scope>NUCLEOTIDE SEQUENCE [LARGE SCALE GENOMIC DNA]</scope>
    <source>
        <strain evidence="5 6">ATCC 43061</strain>
    </source>
</reference>
<dbReference type="AlphaFoldDB" id="A0A6I6E3M3"/>
<dbReference type="SUPFAM" id="SSF50985">
    <property type="entry name" value="RCC1/BLIP-II"/>
    <property type="match status" value="2"/>
</dbReference>
<dbReference type="Pfam" id="PF18998">
    <property type="entry name" value="Flg_new_2"/>
    <property type="match status" value="1"/>
</dbReference>
<dbReference type="InterPro" id="IPR000408">
    <property type="entry name" value="Reg_chr_condens"/>
</dbReference>
<gene>
    <name evidence="5" type="ORF">E6P07_11490</name>
</gene>
<dbReference type="PRINTS" id="PR00633">
    <property type="entry name" value="RCCNDNSATION"/>
</dbReference>
<organism evidence="5 6">
    <name type="scientific">Thermochromatium tepidum ATCC 43061</name>
    <dbReference type="NCBI Taxonomy" id="316276"/>
    <lineage>
        <taxon>Bacteria</taxon>
        <taxon>Pseudomonadati</taxon>
        <taxon>Pseudomonadota</taxon>
        <taxon>Gammaproteobacteria</taxon>
        <taxon>Chromatiales</taxon>
        <taxon>Chromatiaceae</taxon>
        <taxon>Thermochromatium</taxon>
    </lineage>
</organism>
<evidence type="ECO:0000313" key="5">
    <source>
        <dbReference type="EMBL" id="QGU33545.1"/>
    </source>
</evidence>
<keyword evidence="2" id="KW-0677">Repeat</keyword>
<evidence type="ECO:0000259" key="3">
    <source>
        <dbReference type="Pfam" id="PF18998"/>
    </source>
</evidence>
<feature type="domain" description="Bacterial repeat" evidence="3">
    <location>
        <begin position="475"/>
        <end position="527"/>
    </location>
</feature>
<dbReference type="KEGG" id="ttp:E6P07_11490"/>
<feature type="domain" description="RCC1-like" evidence="4">
    <location>
        <begin position="66"/>
        <end position="285"/>
    </location>
</feature>
<dbReference type="Pfam" id="PF25390">
    <property type="entry name" value="WD40_RLD"/>
    <property type="match status" value="1"/>
</dbReference>
<dbReference type="Proteomes" id="UP000426424">
    <property type="component" value="Chromosome"/>
</dbReference>
<dbReference type="EMBL" id="CP039268">
    <property type="protein sequence ID" value="QGU33545.1"/>
    <property type="molecule type" value="Genomic_DNA"/>
</dbReference>
<dbReference type="Gene3D" id="2.130.10.30">
    <property type="entry name" value="Regulator of chromosome condensation 1/beta-lactamase-inhibitor protein II"/>
    <property type="match status" value="2"/>
</dbReference>
<dbReference type="OrthoDB" id="5770274at2"/>
<evidence type="ECO:0000256" key="2">
    <source>
        <dbReference type="ARBA" id="ARBA00022737"/>
    </source>
</evidence>
<dbReference type="InterPro" id="IPR044060">
    <property type="entry name" value="Bacterial_rp_domain"/>
</dbReference>
<sequence length="977" mass="103541">METPNQSRLKPLPHHQWFVGLTLAANGIDQRLTRRMSEDLSKLNPAMRLFGFLGLFILTSLPAQAATPQVAAGESHSLALHSDGTVYAWGSNTRGQLGNGQSGSGLLSALPVQVQGLTDVIAIAARADHSLALKADGTLWAWGANTDGQLGDGSQIDRATPVQVQGLTGIKAIAAGWRHNLAVADNGRLWVWGANDGGRFGNGSPGWGEVSSVPTLVPGLSGVVAAAAGYAQSFAIKDDGTLWAWGDNSQGLLGLGTQGSIETFPVQVTSLRTVSRIATHTNHVLAFAQGRDSKVFTLWAWGSDNEFGQFGNGTTTPSPSPVSVLNLPSAEPTALGLGWRHSIVRLADGQVWTWGNNWYGQLGLGEAGSSQVEVPTRVDMESYTSAMPQTIAAGGDHNLLVSEGGLVWAWGLGRVGQLGQGQDNLVSIGNPVRVRDPGGTGFLSLLPAPAVLSLKVAGSGRVRDASGTLDCPDVCQAAFPIGTQVQLTAIPDAGWKFAGWGGGCTGDQDCILTLTQSVEVTANFTQAANRYQLDTPINGNFESGIGVVHGWVCEAQRVSLRVDDRTPLGAAYGAERPDSQVICGDRDNGFAAAINWSEYGDGDHTLTLLADDQPLTEARVRVTTLGASFLTGLSATTWVTNFPKSGLTTPLVWSEPHQNFVVSQAAITTSDFSDWASSATVAGHWESPLPGGVESGQALIRGWACTASTVEAELDGVRLALPYGSERADTLGVCGDSDNGYARAIDWTEYADGAHQIQLFLDGALVETRHFQVATPAGQGRITGVQRLHSVSDFPRLGDSVTLQWSEPHQNFRIVSYASAGHTAESYYRKVNAYFLGVLGRTATDAELAQWGAVLRDNKGSVWRPTGAGLQTYLSDQMGWGTAPLDRATASSRVDEVFINLFGSSSDLDPRILDYYIEALVSGSVRERGLVNAILNDLAIMPKADGTYGQPTGWTGGAAIRDLLTEEQLARYRARIE</sequence>
<dbReference type="InterPro" id="IPR058923">
    <property type="entry name" value="RCC1-like_dom"/>
</dbReference>
<accession>A0A6I6E3M3</accession>
<dbReference type="Pfam" id="PF00415">
    <property type="entry name" value="RCC1"/>
    <property type="match status" value="2"/>
</dbReference>
<dbReference type="GO" id="GO:0005085">
    <property type="term" value="F:guanyl-nucleotide exchange factor activity"/>
    <property type="evidence" value="ECO:0007669"/>
    <property type="project" value="TreeGrafter"/>
</dbReference>
<dbReference type="PROSITE" id="PS50012">
    <property type="entry name" value="RCC1_3"/>
    <property type="match status" value="7"/>
</dbReference>
<evidence type="ECO:0000256" key="1">
    <source>
        <dbReference type="ARBA" id="ARBA00022658"/>
    </source>
</evidence>
<dbReference type="PANTHER" id="PTHR45982">
    <property type="entry name" value="REGULATOR OF CHROMOSOME CONDENSATION"/>
    <property type="match status" value="1"/>
</dbReference>
<dbReference type="InterPro" id="IPR051553">
    <property type="entry name" value="Ran_GTPase-activating"/>
</dbReference>